<accession>A0A011PQT5</accession>
<gene>
    <name evidence="2" type="ORF">AW10_02392</name>
</gene>
<organism evidence="2 3">
    <name type="scientific">Candidatus Accumulibacter appositus</name>
    <dbReference type="NCBI Taxonomy" id="1454003"/>
    <lineage>
        <taxon>Bacteria</taxon>
        <taxon>Pseudomonadati</taxon>
        <taxon>Pseudomonadota</taxon>
        <taxon>Betaproteobacteria</taxon>
        <taxon>Candidatus Accumulibacter</taxon>
    </lineage>
</organism>
<evidence type="ECO:0000313" key="3">
    <source>
        <dbReference type="Proteomes" id="UP000021816"/>
    </source>
</evidence>
<reference evidence="2 3" key="1">
    <citation type="submission" date="2014-02" db="EMBL/GenBank/DDBJ databases">
        <title>Expanding our view of genomic diversity in Candidatus Accumulibacter clades.</title>
        <authorList>
            <person name="Skennerton C.T."/>
            <person name="Barr J.J."/>
            <person name="Slater F.R."/>
            <person name="Bond P.L."/>
            <person name="Tyson G.W."/>
        </authorList>
    </citation>
    <scope>NUCLEOTIDE SEQUENCE [LARGE SCALE GENOMIC DNA]</scope>
    <source>
        <strain evidence="3">BA-92</strain>
    </source>
</reference>
<sequence length="227" mass="24589">MGLRALDVAQYPRRDREHDLGLDSLGTMAAEQSTKHRNIAQEGHLVGRAPVFVADQTGEQLVLAVLETEDAGRRARADAIGDGSRFGLHLVNDVADLESHLDGHFVVQVDRRFDVQLEADIDVGDRLGDKTCRGSRRGDVRHALADQNLGFLAVAGANPRVGQQVDVGIELVGTNDDRTDGGTDGRGVEIAQIVQGQLATIGRRQRRQRQGVRPVDPQLAKTGTLDL</sequence>
<dbReference type="Proteomes" id="UP000021816">
    <property type="component" value="Unassembled WGS sequence"/>
</dbReference>
<comment type="caution">
    <text evidence="2">The sequence shown here is derived from an EMBL/GenBank/DDBJ whole genome shotgun (WGS) entry which is preliminary data.</text>
</comment>
<protein>
    <submittedName>
        <fullName evidence="2">Uncharacterized protein</fullName>
    </submittedName>
</protein>
<dbReference type="EMBL" id="JEMX01000056">
    <property type="protein sequence ID" value="EXI79362.1"/>
    <property type="molecule type" value="Genomic_DNA"/>
</dbReference>
<evidence type="ECO:0000256" key="1">
    <source>
        <dbReference type="SAM" id="MobiDB-lite"/>
    </source>
</evidence>
<evidence type="ECO:0000313" key="2">
    <source>
        <dbReference type="EMBL" id="EXI79362.1"/>
    </source>
</evidence>
<name>A0A011PQT5_9PROT</name>
<feature type="region of interest" description="Disordered" evidence="1">
    <location>
        <begin position="204"/>
        <end position="227"/>
    </location>
</feature>
<proteinExistence type="predicted"/>
<dbReference type="AlphaFoldDB" id="A0A011PQT5"/>